<organism evidence="10 11">
    <name type="scientific">Vallitalea guaymasensis</name>
    <dbReference type="NCBI Taxonomy" id="1185412"/>
    <lineage>
        <taxon>Bacteria</taxon>
        <taxon>Bacillati</taxon>
        <taxon>Bacillota</taxon>
        <taxon>Clostridia</taxon>
        <taxon>Lachnospirales</taxon>
        <taxon>Vallitaleaceae</taxon>
        <taxon>Vallitalea</taxon>
    </lineage>
</organism>
<dbReference type="AlphaFoldDB" id="A0A8J8MF04"/>
<keyword evidence="6" id="KW-0564">Palmitate</keyword>
<evidence type="ECO:0000256" key="7">
    <source>
        <dbReference type="ARBA" id="ARBA00023288"/>
    </source>
</evidence>
<keyword evidence="11" id="KW-1185">Reference proteome</keyword>
<feature type="domain" description="Spore germination GerAC-like C-terminal" evidence="8">
    <location>
        <begin position="221"/>
        <end position="387"/>
    </location>
</feature>
<dbReference type="Proteomes" id="UP000677305">
    <property type="component" value="Chromosome"/>
</dbReference>
<keyword evidence="5" id="KW-0472">Membrane</keyword>
<keyword evidence="3" id="KW-0309">Germination</keyword>
<feature type="domain" description="Spore germination protein N-terminal" evidence="9">
    <location>
        <begin position="24"/>
        <end position="193"/>
    </location>
</feature>
<dbReference type="PANTHER" id="PTHR35789:SF1">
    <property type="entry name" value="SPORE GERMINATION PROTEIN B3"/>
    <property type="match status" value="1"/>
</dbReference>
<evidence type="ECO:0000313" key="10">
    <source>
        <dbReference type="EMBL" id="QUH31624.1"/>
    </source>
</evidence>
<dbReference type="KEGG" id="vgu:HYG85_22915"/>
<evidence type="ECO:0000256" key="4">
    <source>
        <dbReference type="ARBA" id="ARBA00022729"/>
    </source>
</evidence>
<dbReference type="NCBIfam" id="TIGR02887">
    <property type="entry name" value="spore_ger_x_C"/>
    <property type="match status" value="1"/>
</dbReference>
<keyword evidence="4" id="KW-0732">Signal</keyword>
<proteinExistence type="inferred from homology"/>
<sequence length="394" mass="44624">MKKYLYIIVLFVIMISCSGCKNVKRDIEKYAMVLSTGYDFTEENKYKLTIQVLKISREQTGGATNGMDKKQSLPSEVVIYTSIGETINKAYDNLTSSLGQEPYFSHNKFIVIGKKLAEKGIDLVIDSNLRGHEVRPNTPLLVAKGEASEIIKQLTPMDTIPANTIENIIINQFEKGLTVITNLKDMYNGLAIKTAGITTGVIYVADEADIAHNGNIFIVDEIAIFKDDKLIGFLNKEESRALMWIKTKVESGDVVINSPEDEKEKITLEILDSKCKTTPIFDGNNYSIKLDITQRSNIVSMVGEHDPMNDHKVLDELEKVLDKRIEEDVKNVIKKVQKDYDVDIFNFGEVIHRKYPKHWKVIKEEWDEIFPHILVEVKVKSSIKRPGLISKPAI</sequence>
<dbReference type="Gene3D" id="3.30.300.210">
    <property type="entry name" value="Nutrient germinant receptor protein C, domain 3"/>
    <property type="match status" value="1"/>
</dbReference>
<dbReference type="Pfam" id="PF25198">
    <property type="entry name" value="Spore_GerAC_N"/>
    <property type="match status" value="1"/>
</dbReference>
<evidence type="ECO:0000256" key="3">
    <source>
        <dbReference type="ARBA" id="ARBA00022544"/>
    </source>
</evidence>
<evidence type="ECO:0000259" key="9">
    <source>
        <dbReference type="Pfam" id="PF25198"/>
    </source>
</evidence>
<dbReference type="InterPro" id="IPR057336">
    <property type="entry name" value="GerAC_N"/>
</dbReference>
<gene>
    <name evidence="10" type="ORF">HYG85_22915</name>
</gene>
<evidence type="ECO:0000313" key="11">
    <source>
        <dbReference type="Proteomes" id="UP000677305"/>
    </source>
</evidence>
<evidence type="ECO:0000256" key="5">
    <source>
        <dbReference type="ARBA" id="ARBA00023136"/>
    </source>
</evidence>
<keyword evidence="7" id="KW-0449">Lipoprotein</keyword>
<dbReference type="GO" id="GO:0009847">
    <property type="term" value="P:spore germination"/>
    <property type="evidence" value="ECO:0007669"/>
    <property type="project" value="InterPro"/>
</dbReference>
<dbReference type="Pfam" id="PF05504">
    <property type="entry name" value="Spore_GerAC"/>
    <property type="match status" value="1"/>
</dbReference>
<evidence type="ECO:0000256" key="1">
    <source>
        <dbReference type="ARBA" id="ARBA00004635"/>
    </source>
</evidence>
<protein>
    <submittedName>
        <fullName evidence="10">Ger(X)C family spore germination protein</fullName>
    </submittedName>
</protein>
<evidence type="ECO:0000256" key="6">
    <source>
        <dbReference type="ARBA" id="ARBA00023139"/>
    </source>
</evidence>
<comment type="subcellular location">
    <subcellularLocation>
        <location evidence="1">Membrane</location>
        <topology evidence="1">Lipid-anchor</topology>
    </subcellularLocation>
</comment>
<dbReference type="PANTHER" id="PTHR35789">
    <property type="entry name" value="SPORE GERMINATION PROTEIN B3"/>
    <property type="match status" value="1"/>
</dbReference>
<dbReference type="EMBL" id="CP058561">
    <property type="protein sequence ID" value="QUH31624.1"/>
    <property type="molecule type" value="Genomic_DNA"/>
</dbReference>
<evidence type="ECO:0000256" key="2">
    <source>
        <dbReference type="ARBA" id="ARBA00007886"/>
    </source>
</evidence>
<dbReference type="InterPro" id="IPR038501">
    <property type="entry name" value="Spore_GerAC_C_sf"/>
</dbReference>
<dbReference type="PROSITE" id="PS51257">
    <property type="entry name" value="PROKAR_LIPOPROTEIN"/>
    <property type="match status" value="1"/>
</dbReference>
<dbReference type="OrthoDB" id="9816067at2"/>
<dbReference type="InterPro" id="IPR008844">
    <property type="entry name" value="Spore_GerAC-like"/>
</dbReference>
<dbReference type="GO" id="GO:0016020">
    <property type="term" value="C:membrane"/>
    <property type="evidence" value="ECO:0007669"/>
    <property type="project" value="UniProtKB-SubCell"/>
</dbReference>
<dbReference type="RefSeq" id="WP_113675028.1">
    <property type="nucleotide sequence ID" value="NZ_CP058561.1"/>
</dbReference>
<comment type="similarity">
    <text evidence="2">Belongs to the GerABKC lipoprotein family.</text>
</comment>
<dbReference type="InterPro" id="IPR046953">
    <property type="entry name" value="Spore_GerAC-like_C"/>
</dbReference>
<evidence type="ECO:0000259" key="8">
    <source>
        <dbReference type="Pfam" id="PF05504"/>
    </source>
</evidence>
<reference evidence="10 11" key="1">
    <citation type="submission" date="2020-07" db="EMBL/GenBank/DDBJ databases">
        <title>Vallitalea guaymasensis genome.</title>
        <authorList>
            <person name="Postec A."/>
        </authorList>
    </citation>
    <scope>NUCLEOTIDE SEQUENCE [LARGE SCALE GENOMIC DNA]</scope>
    <source>
        <strain evidence="10 11">Ra1766G1</strain>
    </source>
</reference>
<name>A0A8J8MF04_9FIRM</name>
<accession>A0A8J8MF04</accession>